<gene>
    <name evidence="1" type="ORF">BAZSYMB_V2GCONTIG00716_1</name>
</gene>
<evidence type="ECO:0000313" key="2">
    <source>
        <dbReference type="Proteomes" id="UP000198559"/>
    </source>
</evidence>
<evidence type="ECO:0000313" key="1">
    <source>
        <dbReference type="EMBL" id="SEH55580.1"/>
    </source>
</evidence>
<dbReference type="EMBL" id="CVUD02000006">
    <property type="protein sequence ID" value="SEH55580.1"/>
    <property type="molecule type" value="Genomic_DNA"/>
</dbReference>
<proteinExistence type="predicted"/>
<reference evidence="2" key="1">
    <citation type="submission" date="2016-06" db="EMBL/GenBank/DDBJ databases">
        <authorList>
            <person name="Petersen J."/>
            <person name="Sayavedra L."/>
        </authorList>
    </citation>
    <scope>NUCLEOTIDE SEQUENCE [LARGE SCALE GENOMIC DNA]</scope>
    <source>
        <strain evidence="2">BazSymB</strain>
    </source>
</reference>
<dbReference type="SUPFAM" id="SSF52540">
    <property type="entry name" value="P-loop containing nucleoside triphosphate hydrolases"/>
    <property type="match status" value="1"/>
</dbReference>
<evidence type="ECO:0008006" key="3">
    <source>
        <dbReference type="Google" id="ProtNLM"/>
    </source>
</evidence>
<organism evidence="1 2">
    <name type="scientific">Bathymodiolus azoricus thioautotrophic gill symbiont</name>
    <dbReference type="NCBI Taxonomy" id="235205"/>
    <lineage>
        <taxon>Bacteria</taxon>
        <taxon>Pseudomonadati</taxon>
        <taxon>Pseudomonadota</taxon>
        <taxon>Gammaproteobacteria</taxon>
        <taxon>sulfur-oxidizing symbionts</taxon>
    </lineage>
</organism>
<name>A0A1H6J5M3_9GAMM</name>
<dbReference type="STRING" id="235205.BAZSYMB_V2GCONTIG00716_1"/>
<dbReference type="InterPro" id="IPR027417">
    <property type="entry name" value="P-loop_NTPase"/>
</dbReference>
<dbReference type="Gene3D" id="3.40.50.300">
    <property type="entry name" value="P-loop containing nucleotide triphosphate hydrolases"/>
    <property type="match status" value="1"/>
</dbReference>
<protein>
    <recommendedName>
        <fullName evidence="3">CobQ/CobB/MinD/ParA nucleotide binding domain-containing protein</fullName>
    </recommendedName>
</protein>
<dbReference type="Proteomes" id="UP000198559">
    <property type="component" value="Unassembled WGS sequence"/>
</dbReference>
<dbReference type="AlphaFoldDB" id="A0A1H6J5M3"/>
<sequence>MNILFYSAIGRQGKTTNAIGYAKHTKAKYYTNDLQNATKELYGDMFKTGDFVEIEIGKEITIDDKDNIVFDFGGYIDSRLIDVIQYVDICVVPISYQSKSEYIPTVKTINAILEHNKNVVILINNTATKLIGEVKEALNYAFPKLPIFTINSSRYISRLANHQKTIFDLLEKGGGLEKHFIKKSLIPQIKKFYNYLDNNT</sequence>
<accession>A0A1H6J5M3</accession>